<dbReference type="RefSeq" id="WP_157775354.1">
    <property type="nucleotide sequence ID" value="NZ_CP022163.1"/>
</dbReference>
<keyword evidence="3" id="KW-1185">Reference proteome</keyword>
<dbReference type="OrthoDB" id="9928198at2"/>
<organism evidence="2 3">
    <name type="scientific">Melittangium boletus DSM 14713</name>
    <dbReference type="NCBI Taxonomy" id="1294270"/>
    <lineage>
        <taxon>Bacteria</taxon>
        <taxon>Pseudomonadati</taxon>
        <taxon>Myxococcota</taxon>
        <taxon>Myxococcia</taxon>
        <taxon>Myxococcales</taxon>
        <taxon>Cystobacterineae</taxon>
        <taxon>Archangiaceae</taxon>
        <taxon>Melittangium</taxon>
    </lineage>
</organism>
<keyword evidence="1" id="KW-0732">Signal</keyword>
<evidence type="ECO:0000313" key="2">
    <source>
        <dbReference type="EMBL" id="ATB30856.1"/>
    </source>
</evidence>
<evidence type="ECO:0008006" key="4">
    <source>
        <dbReference type="Google" id="ProtNLM"/>
    </source>
</evidence>
<feature type="signal peptide" evidence="1">
    <location>
        <begin position="1"/>
        <end position="20"/>
    </location>
</feature>
<dbReference type="EMBL" id="CP022163">
    <property type="protein sequence ID" value="ATB30856.1"/>
    <property type="molecule type" value="Genomic_DNA"/>
</dbReference>
<dbReference type="KEGG" id="mbd:MEBOL_004318"/>
<proteinExistence type="predicted"/>
<protein>
    <recommendedName>
        <fullName evidence="4">Secreted protein</fullName>
    </recommendedName>
</protein>
<reference evidence="2 3" key="1">
    <citation type="submission" date="2017-06" db="EMBL/GenBank/DDBJ databases">
        <authorList>
            <person name="Kim H.J."/>
            <person name="Triplett B.A."/>
        </authorList>
    </citation>
    <scope>NUCLEOTIDE SEQUENCE [LARGE SCALE GENOMIC DNA]</scope>
    <source>
        <strain evidence="2 3">DSM 14713</strain>
    </source>
</reference>
<dbReference type="Proteomes" id="UP000217289">
    <property type="component" value="Chromosome"/>
</dbReference>
<gene>
    <name evidence="2" type="ORF">MEBOL_004318</name>
</gene>
<sequence>MRWTRAMVMGAFGVAGLAGALPGEASAQAYRRMSASFCTPITPTYQSVRSDSGAIGNGGPTDIRLVCPILDDGYLPKLQIFSALVDVYDGSATAAVDARTCVSFWANVGGACGPASATSSSGVGITSLSPSTATWNSYSTDYGYLVVNLPAFTTGTASSVHGYELHQ</sequence>
<evidence type="ECO:0000256" key="1">
    <source>
        <dbReference type="SAM" id="SignalP"/>
    </source>
</evidence>
<feature type="chain" id="PRO_5013010084" description="Secreted protein" evidence="1">
    <location>
        <begin position="21"/>
        <end position="167"/>
    </location>
</feature>
<dbReference type="AlphaFoldDB" id="A0A250IIU8"/>
<accession>A0A250IIU8</accession>
<evidence type="ECO:0000313" key="3">
    <source>
        <dbReference type="Proteomes" id="UP000217289"/>
    </source>
</evidence>
<name>A0A250IIU8_9BACT</name>